<evidence type="ECO:0000259" key="12">
    <source>
        <dbReference type="PROSITE" id="PS50109"/>
    </source>
</evidence>
<dbReference type="GO" id="GO:0005886">
    <property type="term" value="C:plasma membrane"/>
    <property type="evidence" value="ECO:0007669"/>
    <property type="project" value="TreeGrafter"/>
</dbReference>
<dbReference type="Gene3D" id="3.30.450.20">
    <property type="entry name" value="PAS domain"/>
    <property type="match status" value="1"/>
</dbReference>
<feature type="coiled-coil region" evidence="11">
    <location>
        <begin position="87"/>
        <end position="114"/>
    </location>
</feature>
<dbReference type="InterPro" id="IPR001789">
    <property type="entry name" value="Sig_transdc_resp-reg_receiver"/>
</dbReference>
<dbReference type="PROSITE" id="PS50109">
    <property type="entry name" value="HIS_KIN"/>
    <property type="match status" value="1"/>
</dbReference>
<comment type="caution">
    <text evidence="14">The sequence shown here is derived from an EMBL/GenBank/DDBJ whole genome shotgun (WGS) entry which is preliminary data.</text>
</comment>
<dbReference type="InterPro" id="IPR005467">
    <property type="entry name" value="His_kinase_dom"/>
</dbReference>
<dbReference type="EC" id="2.7.13.3" evidence="4"/>
<comment type="function">
    <text evidence="2">Cytokinin receptor related to bacterial two-component regulators. Functions as a histidine kinase and transmits the stress signal to a downstream MAPK cascade.</text>
</comment>
<evidence type="ECO:0000259" key="13">
    <source>
        <dbReference type="PROSITE" id="PS50110"/>
    </source>
</evidence>
<feature type="modified residue" description="4-aspartylphosphate" evidence="10">
    <location>
        <position position="864"/>
    </location>
</feature>
<dbReference type="FunFam" id="3.40.50.2300:FF:000201">
    <property type="entry name" value="Histidine kinase 5"/>
    <property type="match status" value="1"/>
</dbReference>
<comment type="subcellular location">
    <subcellularLocation>
        <location evidence="3">Cytoplasm</location>
    </subcellularLocation>
</comment>
<evidence type="ECO:0000256" key="9">
    <source>
        <dbReference type="ARBA" id="ARBA00022864"/>
    </source>
</evidence>
<dbReference type="GO" id="GO:0000155">
    <property type="term" value="F:phosphorelay sensor kinase activity"/>
    <property type="evidence" value="ECO:0007669"/>
    <property type="project" value="InterPro"/>
</dbReference>
<dbReference type="Pfam" id="PF00512">
    <property type="entry name" value="HisKA"/>
    <property type="match status" value="1"/>
</dbReference>
<dbReference type="Gene3D" id="1.10.287.130">
    <property type="match status" value="1"/>
</dbReference>
<dbReference type="CDD" id="cd16922">
    <property type="entry name" value="HATPase_EvgS-ArcB-TorS-like"/>
    <property type="match status" value="1"/>
</dbReference>
<name>A0AAD8VQW1_LOLMU</name>
<dbReference type="PRINTS" id="PR00344">
    <property type="entry name" value="BCTRLSENSOR"/>
</dbReference>
<keyword evidence="15" id="KW-1185">Reference proteome</keyword>
<dbReference type="GO" id="GO:0009927">
    <property type="term" value="F:histidine phosphotransfer kinase activity"/>
    <property type="evidence" value="ECO:0007669"/>
    <property type="project" value="TreeGrafter"/>
</dbReference>
<evidence type="ECO:0000256" key="4">
    <source>
        <dbReference type="ARBA" id="ARBA00012438"/>
    </source>
</evidence>
<gene>
    <name evidence="14" type="ORF">QYE76_037116</name>
</gene>
<dbReference type="Gene3D" id="3.40.50.2300">
    <property type="match status" value="1"/>
</dbReference>
<dbReference type="SMART" id="SM00387">
    <property type="entry name" value="HATPase_c"/>
    <property type="match status" value="1"/>
</dbReference>
<organism evidence="14 15">
    <name type="scientific">Lolium multiflorum</name>
    <name type="common">Italian ryegrass</name>
    <name type="synonym">Lolium perenne subsp. multiflorum</name>
    <dbReference type="NCBI Taxonomy" id="4521"/>
    <lineage>
        <taxon>Eukaryota</taxon>
        <taxon>Viridiplantae</taxon>
        <taxon>Streptophyta</taxon>
        <taxon>Embryophyta</taxon>
        <taxon>Tracheophyta</taxon>
        <taxon>Spermatophyta</taxon>
        <taxon>Magnoliopsida</taxon>
        <taxon>Liliopsida</taxon>
        <taxon>Poales</taxon>
        <taxon>Poaceae</taxon>
        <taxon>BOP clade</taxon>
        <taxon>Pooideae</taxon>
        <taxon>Poodae</taxon>
        <taxon>Poeae</taxon>
        <taxon>Poeae Chloroplast Group 2 (Poeae type)</taxon>
        <taxon>Loliodinae</taxon>
        <taxon>Loliinae</taxon>
        <taxon>Lolium</taxon>
    </lineage>
</organism>
<protein>
    <recommendedName>
        <fullName evidence="4">histidine kinase</fullName>
        <ecNumber evidence="4">2.7.13.3</ecNumber>
    </recommendedName>
</protein>
<dbReference type="InterPro" id="IPR011006">
    <property type="entry name" value="CheY-like_superfamily"/>
</dbReference>
<keyword evidence="8" id="KW-0418">Kinase</keyword>
<dbReference type="CDD" id="cd17546">
    <property type="entry name" value="REC_hyHK_CKI1_RcsC-like"/>
    <property type="match status" value="1"/>
</dbReference>
<dbReference type="SMART" id="SM00448">
    <property type="entry name" value="REC"/>
    <property type="match status" value="1"/>
</dbReference>
<comment type="catalytic activity">
    <reaction evidence="1">
        <text>ATP + protein L-histidine = ADP + protein N-phospho-L-histidine.</text>
        <dbReference type="EC" id="2.7.13.3"/>
    </reaction>
</comment>
<evidence type="ECO:0000313" key="15">
    <source>
        <dbReference type="Proteomes" id="UP001231189"/>
    </source>
</evidence>
<dbReference type="InterPro" id="IPR036890">
    <property type="entry name" value="HATPase_C_sf"/>
</dbReference>
<evidence type="ECO:0000256" key="1">
    <source>
        <dbReference type="ARBA" id="ARBA00000085"/>
    </source>
</evidence>
<evidence type="ECO:0000256" key="11">
    <source>
        <dbReference type="SAM" id="Coils"/>
    </source>
</evidence>
<evidence type="ECO:0000313" key="14">
    <source>
        <dbReference type="EMBL" id="KAK1613443.1"/>
    </source>
</evidence>
<evidence type="ECO:0000256" key="10">
    <source>
        <dbReference type="PROSITE-ProRule" id="PRU00169"/>
    </source>
</evidence>
<dbReference type="PANTHER" id="PTHR43047:SF68">
    <property type="entry name" value="HISTIDINE KINASE 5"/>
    <property type="match status" value="1"/>
</dbReference>
<evidence type="ECO:0000256" key="2">
    <source>
        <dbReference type="ARBA" id="ARBA00002427"/>
    </source>
</evidence>
<dbReference type="InterPro" id="IPR003594">
    <property type="entry name" value="HATPase_dom"/>
</dbReference>
<dbReference type="SMART" id="SM00388">
    <property type="entry name" value="HisKA"/>
    <property type="match status" value="1"/>
</dbReference>
<dbReference type="FunFam" id="3.30.450.20:FF:000061">
    <property type="entry name" value="Histidine kinase 5"/>
    <property type="match status" value="1"/>
</dbReference>
<dbReference type="SUPFAM" id="SSF55785">
    <property type="entry name" value="PYP-like sensor domain (PAS domain)"/>
    <property type="match status" value="1"/>
</dbReference>
<dbReference type="Proteomes" id="UP001231189">
    <property type="component" value="Unassembled WGS sequence"/>
</dbReference>
<dbReference type="GO" id="GO:0009736">
    <property type="term" value="P:cytokinin-activated signaling pathway"/>
    <property type="evidence" value="ECO:0007669"/>
    <property type="project" value="UniProtKB-KW"/>
</dbReference>
<evidence type="ECO:0000256" key="3">
    <source>
        <dbReference type="ARBA" id="ARBA00004496"/>
    </source>
</evidence>
<dbReference type="InterPro" id="IPR035965">
    <property type="entry name" value="PAS-like_dom_sf"/>
</dbReference>
<keyword evidence="9" id="KW-0932">Cytokinin signaling pathway</keyword>
<dbReference type="SUPFAM" id="SSF52172">
    <property type="entry name" value="CheY-like"/>
    <property type="match status" value="1"/>
</dbReference>
<dbReference type="SUPFAM" id="SSF55874">
    <property type="entry name" value="ATPase domain of HSP90 chaperone/DNA topoisomerase II/histidine kinase"/>
    <property type="match status" value="1"/>
</dbReference>
<dbReference type="GO" id="GO:0005737">
    <property type="term" value="C:cytoplasm"/>
    <property type="evidence" value="ECO:0007669"/>
    <property type="project" value="UniProtKB-SubCell"/>
</dbReference>
<keyword evidence="6 10" id="KW-0597">Phosphoprotein</keyword>
<evidence type="ECO:0000256" key="8">
    <source>
        <dbReference type="ARBA" id="ARBA00022777"/>
    </source>
</evidence>
<dbReference type="Pfam" id="PF00072">
    <property type="entry name" value="Response_reg"/>
    <property type="match status" value="1"/>
</dbReference>
<dbReference type="SUPFAM" id="SSF47384">
    <property type="entry name" value="Homodimeric domain of signal transducing histidine kinase"/>
    <property type="match status" value="1"/>
</dbReference>
<feature type="domain" description="Histidine kinase" evidence="12">
    <location>
        <begin position="385"/>
        <end position="670"/>
    </location>
</feature>
<proteinExistence type="predicted"/>
<dbReference type="Gene3D" id="3.30.565.10">
    <property type="entry name" value="Histidine kinase-like ATPase, C-terminal domain"/>
    <property type="match status" value="1"/>
</dbReference>
<feature type="domain" description="Response regulatory" evidence="13">
    <location>
        <begin position="815"/>
        <end position="961"/>
    </location>
</feature>
<dbReference type="InterPro" id="IPR003661">
    <property type="entry name" value="HisK_dim/P_dom"/>
</dbReference>
<dbReference type="PROSITE" id="PS50110">
    <property type="entry name" value="RESPONSE_REGULATORY"/>
    <property type="match status" value="1"/>
</dbReference>
<dbReference type="InterPro" id="IPR004358">
    <property type="entry name" value="Sig_transdc_His_kin-like_C"/>
</dbReference>
<dbReference type="InterPro" id="IPR036097">
    <property type="entry name" value="HisK_dim/P_sf"/>
</dbReference>
<dbReference type="PANTHER" id="PTHR43047">
    <property type="entry name" value="TWO-COMPONENT HISTIDINE PROTEIN KINASE"/>
    <property type="match status" value="1"/>
</dbReference>
<keyword evidence="5" id="KW-0963">Cytoplasm</keyword>
<dbReference type="FunFam" id="1.10.287.130:FF:000030">
    <property type="entry name" value="Putative histidine kinase 5"/>
    <property type="match status" value="1"/>
</dbReference>
<accession>A0AAD8VQW1</accession>
<reference evidence="14" key="1">
    <citation type="submission" date="2023-07" db="EMBL/GenBank/DDBJ databases">
        <title>A chromosome-level genome assembly of Lolium multiflorum.</title>
        <authorList>
            <person name="Chen Y."/>
            <person name="Copetti D."/>
            <person name="Kolliker R."/>
            <person name="Studer B."/>
        </authorList>
    </citation>
    <scope>NUCLEOTIDE SEQUENCE</scope>
    <source>
        <strain evidence="14">02402/16</strain>
        <tissue evidence="14">Leaf</tissue>
    </source>
</reference>
<dbReference type="CDD" id="cd00082">
    <property type="entry name" value="HisKA"/>
    <property type="match status" value="1"/>
</dbReference>
<evidence type="ECO:0000256" key="5">
    <source>
        <dbReference type="ARBA" id="ARBA00022490"/>
    </source>
</evidence>
<evidence type="ECO:0000256" key="6">
    <source>
        <dbReference type="ARBA" id="ARBA00022553"/>
    </source>
</evidence>
<evidence type="ECO:0000256" key="7">
    <source>
        <dbReference type="ARBA" id="ARBA00022679"/>
    </source>
</evidence>
<dbReference type="AlphaFoldDB" id="A0AAD8VQW1"/>
<keyword evidence="7" id="KW-0808">Transferase</keyword>
<keyword evidence="11" id="KW-0175">Coiled coil</keyword>
<sequence>MGDKYLSDPEDEVAPLVWPENIGDKHNKQFKMENLENDHDALKDVNFDQTPVHADIHRLMEMANSEKGTSHMQYFVKHWEYKRANTVRLLNEELGLLSQQRKEIEEKKQQILEDQRCQDENYYAAIQQVPILDEVYKDEWKRPSKKGEDLSCNQELKIDAEYDSILYWKGRAMQLEKALEASLQRERALEEKLEQGITNLQSHEKLEQGIKNLQSHTPVEEFSGMLKRADYFLHLVLDSAPIVIAHQDTDLRYRFIFNHFPTLADVDVIGKTDYEISAGEGIDEMNNVKREVMEKGIATKREFVLNTPLFGAKTFVVYIEPVFSKSGETIGVNYVAMDITDQVKRREKMEDIRFREAIQQAKETELSRSLHVTEETMRAKEMLATMSRKIRAPLSGVLSIAEILATTKLDKEQYKLLEAMLSSGDLVLQLINDILDLSKVDSGAMKLEVTTFRPREVIKHVLRTAAPASLKKELTLEGYIGDDVPLEVIGDLIRIRKILTNLISNAVKFTHDGKVGINLHLVDKHQAGCKIENGQFPMRAYPAYQNTTATEKSAASPRNCDTDPSCCSNPGDACQNGISSNDNFREYNEGEVVWLRCDVYDTGIGIPEKSLPFLFNKYMQASTDHGRKYGGAGLGLAICKQLVELMGGTLTVVSSEDEGSTFTFMLPCIIPVKVKEKLSDDPDDAPSSHNDIEGYFVFKPKLRPSVLSSGVPLTNNTKLSGSKIMCYDPTNILEDHKSLPNGFTSLKENSGKCATDASQSNGPSVRRIDEDQDDVSMVSSLSGADIREERKTCKPLEEKSLNMKSKCSPISIRANILLVEDNKVNVMVAKSMLAPLGYGIDIVNNGIEAIRAVQRCQYDLILMDVHMPEMDGLQATRFIRTFENTGCWDASVKPEDNQMLANSAISSDCAQEKKGKRVPIIAMTGNLFSESTDECLAAGMDSCISKPMNLQKTKECLQRYLLSQ</sequence>
<dbReference type="EMBL" id="JAUUTY010000007">
    <property type="protein sequence ID" value="KAK1613443.1"/>
    <property type="molecule type" value="Genomic_DNA"/>
</dbReference>
<dbReference type="Pfam" id="PF02518">
    <property type="entry name" value="HATPase_c"/>
    <property type="match status" value="1"/>
</dbReference>